<dbReference type="AlphaFoldDB" id="A0A9Q4A810"/>
<reference evidence="1" key="1">
    <citation type="submission" date="2019-11" db="EMBL/GenBank/DDBJ databases">
        <title>Epiphytic Pseudomonas syringae from cherry orchards.</title>
        <authorList>
            <person name="Hulin M.T."/>
        </authorList>
    </citation>
    <scope>NUCLEOTIDE SEQUENCE</scope>
    <source>
        <strain evidence="1">PA-2-5E</strain>
    </source>
</reference>
<gene>
    <name evidence="1" type="ORF">GIV53_21260</name>
</gene>
<evidence type="ECO:0000313" key="1">
    <source>
        <dbReference type="EMBL" id="MCF5631775.1"/>
    </source>
</evidence>
<dbReference type="EMBL" id="WKAE01000309">
    <property type="protein sequence ID" value="MCF5631775.1"/>
    <property type="molecule type" value="Genomic_DNA"/>
</dbReference>
<accession>A0A9Q4A810</accession>
<protein>
    <submittedName>
        <fullName evidence="1">DUF1534 domain-containing protein</fullName>
    </submittedName>
</protein>
<comment type="caution">
    <text evidence="1">The sequence shown here is derived from an EMBL/GenBank/DDBJ whole genome shotgun (WGS) entry which is preliminary data.</text>
</comment>
<proteinExistence type="predicted"/>
<evidence type="ECO:0000313" key="2">
    <source>
        <dbReference type="Proteomes" id="UP000814010"/>
    </source>
</evidence>
<feature type="non-terminal residue" evidence="1">
    <location>
        <position position="17"/>
    </location>
</feature>
<dbReference type="Proteomes" id="UP000814010">
    <property type="component" value="Unassembled WGS sequence"/>
</dbReference>
<sequence>MRHRSAPRCPFKIGRGA</sequence>
<organism evidence="1 2">
    <name type="scientific">Pseudomonas syringae</name>
    <dbReference type="NCBI Taxonomy" id="317"/>
    <lineage>
        <taxon>Bacteria</taxon>
        <taxon>Pseudomonadati</taxon>
        <taxon>Pseudomonadota</taxon>
        <taxon>Gammaproteobacteria</taxon>
        <taxon>Pseudomonadales</taxon>
        <taxon>Pseudomonadaceae</taxon>
        <taxon>Pseudomonas</taxon>
    </lineage>
</organism>
<dbReference type="AntiFam" id="ANF00261">
    <property type="entry name" value="Protein of unknown function (DUF1534)"/>
</dbReference>
<name>A0A9Q4A810_PSESX</name>